<sequence>MEQTLYPDDLVRLKTDKSRLASVERTNDSLDFHVPFPQNGEDFIDLSAGPGVSAENLRQFKASGAPPKGTILVRWENESLQLIRSDSVSLIVRSLLVGDVVKRSVSHVQSGVVINTMTRCVLRPLCQVTHASRPELTLKGLPPPHSDPIADLTSGDLIVYRDWIGRIRDKSDLVCVRLTDGCVVEIPGEQGEHLDGIVDAFAVGDVLSTKKGVLRTGTWIYGSYNANTPSVGTVVCVRPSIVEVDWLQKRIGSTEDEPPVVLQDAEWERADFVIYDRSRRPPQVQTDPLGTLSNSELDLRLYQRVRFRDLESACANYHTVDGVPAIVRHDRKDNMGYDLNVFDVVAFRTAVSVQWQDLSITIHDSADLVPDSGIDDSHAAWPAEITHTLAMRAVGGMPHVERPVKVGVVQTVDATARMAIVWWTPDSFIEYSRHAEEQDGVDAILRHHIATGPGIAEAISLYDIDTPAHVNVRRGDIVLINNEEHNPLLGTTQDRTWLGEIVDTRLDGSLVIRLGVAETVQDVILLRKDVTVAVRSDDTDALEDEHWDDDILDEEMEEAFHQAYSDNPDHPMWDDLYAEEEQAHFEDENGIELDADDWEDDAWEDAEEEVTEGDPELVNDDAHLSADDEPLGLERRTEGSSGPEAYLVLESAVPTTHRFGAQEVTVNASRMKRIQKDHRILASPETLPVGVFVRTWETRLDLIRFLIIGPTETPYANAPFIIDVYLPPAYPAEPPKVYFHSWSPEQTSGTHGRLNPNLYEDGTICLSLLGTWDGAPGESWSPTKSTVLQVIVSILGLVLVREPYYNEAGYEALVGTQAAKIPSTVYSERVYLRSRGLILTALASLRDEEFRDAPGHEDLEDILRWTYYTEDGPKLLDLVIVDVSTILEKSTGSQEPNGLTVMSQGACIPLHRVLALLHKYKQAYATGNHRASEPPRDITPK</sequence>
<keyword evidence="2" id="KW-0833">Ubl conjugation pathway</keyword>
<dbReference type="GO" id="GO:0061631">
    <property type="term" value="F:ubiquitin conjugating enzyme activity"/>
    <property type="evidence" value="ECO:0007669"/>
    <property type="project" value="TreeGrafter"/>
</dbReference>
<dbReference type="SUPFAM" id="SSF54495">
    <property type="entry name" value="UBC-like"/>
    <property type="match status" value="1"/>
</dbReference>
<keyword evidence="1" id="KW-0808">Transferase</keyword>
<reference evidence="6" key="3">
    <citation type="submission" date="2025-08" db="UniProtKB">
        <authorList>
            <consortium name="RefSeq"/>
        </authorList>
    </citation>
    <scope>IDENTIFICATION</scope>
    <source>
        <strain evidence="6">CBS 342.82</strain>
    </source>
</reference>
<dbReference type="Gene3D" id="3.10.110.10">
    <property type="entry name" value="Ubiquitin Conjugating Enzyme"/>
    <property type="match status" value="1"/>
</dbReference>
<accession>A0A6J3MF77</accession>
<dbReference type="InterPro" id="IPR057735">
    <property type="entry name" value="UBE2O-like_tSH3-B"/>
</dbReference>
<dbReference type="GeneID" id="54358780"/>
<dbReference type="PANTHER" id="PTHR46116:SF15">
    <property type="entry name" value="(E3-INDEPENDENT) E2 UBIQUITIN-CONJUGATING ENZYME"/>
    <property type="match status" value="1"/>
</dbReference>
<feature type="region of interest" description="Disordered" evidence="3">
    <location>
        <begin position="602"/>
        <end position="640"/>
    </location>
</feature>
<evidence type="ECO:0000256" key="3">
    <source>
        <dbReference type="SAM" id="MobiDB-lite"/>
    </source>
</evidence>
<evidence type="ECO:0000259" key="4">
    <source>
        <dbReference type="PROSITE" id="PS50127"/>
    </source>
</evidence>
<dbReference type="AlphaFoldDB" id="A0A6J3MF77"/>
<reference evidence="6" key="2">
    <citation type="submission" date="2020-04" db="EMBL/GenBank/DDBJ databases">
        <authorList>
            <consortium name="NCBI Genome Project"/>
        </authorList>
    </citation>
    <scope>NUCLEOTIDE SEQUENCE</scope>
    <source>
        <strain evidence="6">CBS 342.82</strain>
    </source>
</reference>
<dbReference type="Proteomes" id="UP000504637">
    <property type="component" value="Unplaced"/>
</dbReference>
<dbReference type="PANTHER" id="PTHR46116">
    <property type="entry name" value="(E3-INDEPENDENT) E2 UBIQUITIN-CONJUGATING ENZYME"/>
    <property type="match status" value="1"/>
</dbReference>
<evidence type="ECO:0000256" key="1">
    <source>
        <dbReference type="ARBA" id="ARBA00022679"/>
    </source>
</evidence>
<dbReference type="InterPro" id="IPR000608">
    <property type="entry name" value="UBC"/>
</dbReference>
<name>A0A6J3MF77_9PEZI</name>
<feature type="domain" description="UBC core" evidence="4">
    <location>
        <begin position="669"/>
        <end position="839"/>
    </location>
</feature>
<feature type="compositionally biased region" description="Acidic residues" evidence="3">
    <location>
        <begin position="602"/>
        <end position="619"/>
    </location>
</feature>
<dbReference type="Pfam" id="PF00179">
    <property type="entry name" value="UQ_con"/>
    <property type="match status" value="1"/>
</dbReference>
<evidence type="ECO:0000313" key="5">
    <source>
        <dbReference type="Proteomes" id="UP000504637"/>
    </source>
</evidence>
<protein>
    <recommendedName>
        <fullName evidence="4">UBC core domain-containing protein</fullName>
    </recommendedName>
</protein>
<keyword evidence="5" id="KW-1185">Reference proteome</keyword>
<dbReference type="OrthoDB" id="47801at2759"/>
<dbReference type="RefSeq" id="XP_033462558.1">
    <property type="nucleotide sequence ID" value="XM_033600980.1"/>
</dbReference>
<dbReference type="Pfam" id="PF23046">
    <property type="entry name" value="tSH3-B_UBE2O"/>
    <property type="match status" value="1"/>
</dbReference>
<proteinExistence type="predicted"/>
<dbReference type="SMART" id="SM00212">
    <property type="entry name" value="UBCc"/>
    <property type="match status" value="1"/>
</dbReference>
<organism evidence="6">
    <name type="scientific">Dissoconium aciculare CBS 342.82</name>
    <dbReference type="NCBI Taxonomy" id="1314786"/>
    <lineage>
        <taxon>Eukaryota</taxon>
        <taxon>Fungi</taxon>
        <taxon>Dikarya</taxon>
        <taxon>Ascomycota</taxon>
        <taxon>Pezizomycotina</taxon>
        <taxon>Dothideomycetes</taxon>
        <taxon>Dothideomycetidae</taxon>
        <taxon>Mycosphaerellales</taxon>
        <taxon>Dissoconiaceae</taxon>
        <taxon>Dissoconium</taxon>
    </lineage>
</organism>
<evidence type="ECO:0000313" key="6">
    <source>
        <dbReference type="RefSeq" id="XP_033462558.1"/>
    </source>
</evidence>
<dbReference type="PROSITE" id="PS50127">
    <property type="entry name" value="UBC_2"/>
    <property type="match status" value="1"/>
</dbReference>
<feature type="compositionally biased region" description="Basic and acidic residues" evidence="3">
    <location>
        <begin position="620"/>
        <end position="638"/>
    </location>
</feature>
<evidence type="ECO:0000256" key="2">
    <source>
        <dbReference type="ARBA" id="ARBA00022786"/>
    </source>
</evidence>
<dbReference type="CDD" id="cd23837">
    <property type="entry name" value="UBCc_UBE2O"/>
    <property type="match status" value="1"/>
</dbReference>
<gene>
    <name evidence="6" type="ORF">K489DRAFT_313979</name>
</gene>
<dbReference type="InterPro" id="IPR016135">
    <property type="entry name" value="UBQ-conjugating_enzyme/RWD"/>
</dbReference>
<reference evidence="6" key="1">
    <citation type="submission" date="2020-01" db="EMBL/GenBank/DDBJ databases">
        <authorList>
            <consortium name="DOE Joint Genome Institute"/>
            <person name="Haridas S."/>
            <person name="Albert R."/>
            <person name="Binder M."/>
            <person name="Bloem J."/>
            <person name="Labutti K."/>
            <person name="Salamov A."/>
            <person name="Andreopoulos B."/>
            <person name="Baker S.E."/>
            <person name="Barry K."/>
            <person name="Bills G."/>
            <person name="Bluhm B.H."/>
            <person name="Cannon C."/>
            <person name="Castanera R."/>
            <person name="Culley D.E."/>
            <person name="Daum C."/>
            <person name="Ezra D."/>
            <person name="Gonzalez J.B."/>
            <person name="Henrissat B."/>
            <person name="Kuo A."/>
            <person name="Liang C."/>
            <person name="Lipzen A."/>
            <person name="Lutzoni F."/>
            <person name="Magnuson J."/>
            <person name="Mondo S."/>
            <person name="Nolan M."/>
            <person name="Ohm R."/>
            <person name="Pangilinan J."/>
            <person name="Park H.-J."/>
            <person name="Ramirez L."/>
            <person name="Alfaro M."/>
            <person name="Sun H."/>
            <person name="Tritt A."/>
            <person name="Yoshinaga Y."/>
            <person name="Zwiers L.-H."/>
            <person name="Turgeon B.G."/>
            <person name="Goodwin S.B."/>
            <person name="Spatafora J.W."/>
            <person name="Crous P.W."/>
            <person name="Grigoriev I.V."/>
        </authorList>
    </citation>
    <scope>NUCLEOTIDE SEQUENCE</scope>
    <source>
        <strain evidence="6">CBS 342.82</strain>
    </source>
</reference>